<evidence type="ECO:0000313" key="3">
    <source>
        <dbReference type="Proteomes" id="UP000054560"/>
    </source>
</evidence>
<dbReference type="RefSeq" id="XP_014150225.1">
    <property type="nucleotide sequence ID" value="XM_014294750.1"/>
</dbReference>
<evidence type="ECO:0000313" key="2">
    <source>
        <dbReference type="EMBL" id="KNC76323.1"/>
    </source>
</evidence>
<dbReference type="EMBL" id="KQ243152">
    <property type="protein sequence ID" value="KNC76323.1"/>
    <property type="molecule type" value="Genomic_DNA"/>
</dbReference>
<evidence type="ECO:0000256" key="1">
    <source>
        <dbReference type="SAM" id="MobiDB-lite"/>
    </source>
</evidence>
<sequence>MAKDHNANSQDEARGEGAAAENLDQDRPKAENIDENQDEERRNQDENDDEDEEEGEEEDDDYDDDEEIFVQPNVLPAEDPEGAEWSDVEALVGVSCPLAETVQCRESVGVHQVLVKSTAEASHVCVN</sequence>
<dbReference type="Proteomes" id="UP000054560">
    <property type="component" value="Unassembled WGS sequence"/>
</dbReference>
<proteinExistence type="predicted"/>
<name>A0A0L0FJW0_9EUKA</name>
<dbReference type="AlphaFoldDB" id="A0A0L0FJW0"/>
<feature type="compositionally biased region" description="Acidic residues" evidence="1">
    <location>
        <begin position="46"/>
        <end position="68"/>
    </location>
</feature>
<feature type="non-terminal residue" evidence="2">
    <location>
        <position position="127"/>
    </location>
</feature>
<protein>
    <submittedName>
        <fullName evidence="2">Uncharacterized protein</fullName>
    </submittedName>
</protein>
<reference evidence="2 3" key="1">
    <citation type="submission" date="2011-02" db="EMBL/GenBank/DDBJ databases">
        <title>The Genome Sequence of Sphaeroforma arctica JP610.</title>
        <authorList>
            <consortium name="The Broad Institute Genome Sequencing Platform"/>
            <person name="Russ C."/>
            <person name="Cuomo C."/>
            <person name="Young S.K."/>
            <person name="Zeng Q."/>
            <person name="Gargeya S."/>
            <person name="Alvarado L."/>
            <person name="Berlin A."/>
            <person name="Chapman S.B."/>
            <person name="Chen Z."/>
            <person name="Freedman E."/>
            <person name="Gellesch M."/>
            <person name="Goldberg J."/>
            <person name="Griggs A."/>
            <person name="Gujja S."/>
            <person name="Heilman E."/>
            <person name="Heiman D."/>
            <person name="Howarth C."/>
            <person name="Mehta T."/>
            <person name="Neiman D."/>
            <person name="Pearson M."/>
            <person name="Roberts A."/>
            <person name="Saif S."/>
            <person name="Shea T."/>
            <person name="Shenoy N."/>
            <person name="Sisk P."/>
            <person name="Stolte C."/>
            <person name="Sykes S."/>
            <person name="White J."/>
            <person name="Yandava C."/>
            <person name="Burger G."/>
            <person name="Gray M.W."/>
            <person name="Holland P.W.H."/>
            <person name="King N."/>
            <person name="Lang F.B.F."/>
            <person name="Roger A.J."/>
            <person name="Ruiz-Trillo I."/>
            <person name="Haas B."/>
            <person name="Nusbaum C."/>
            <person name="Birren B."/>
        </authorList>
    </citation>
    <scope>NUCLEOTIDE SEQUENCE [LARGE SCALE GENOMIC DNA]</scope>
    <source>
        <strain evidence="2 3">JP610</strain>
    </source>
</reference>
<accession>A0A0L0FJW0</accession>
<dbReference type="GeneID" id="25911675"/>
<feature type="region of interest" description="Disordered" evidence="1">
    <location>
        <begin position="1"/>
        <end position="70"/>
    </location>
</feature>
<gene>
    <name evidence="2" type="ORF">SARC_11171</name>
</gene>
<feature type="compositionally biased region" description="Basic and acidic residues" evidence="1">
    <location>
        <begin position="1"/>
        <end position="15"/>
    </location>
</feature>
<keyword evidence="3" id="KW-1185">Reference proteome</keyword>
<organism evidence="2 3">
    <name type="scientific">Sphaeroforma arctica JP610</name>
    <dbReference type="NCBI Taxonomy" id="667725"/>
    <lineage>
        <taxon>Eukaryota</taxon>
        <taxon>Ichthyosporea</taxon>
        <taxon>Ichthyophonida</taxon>
        <taxon>Sphaeroforma</taxon>
    </lineage>
</organism>